<dbReference type="Pfam" id="PF00512">
    <property type="entry name" value="HisKA"/>
    <property type="match status" value="1"/>
</dbReference>
<keyword evidence="5" id="KW-0902">Two-component regulatory system</keyword>
<keyword evidence="8" id="KW-0547">Nucleotide-binding</keyword>
<dbReference type="Gene3D" id="3.30.450.20">
    <property type="entry name" value="PAS domain"/>
    <property type="match status" value="1"/>
</dbReference>
<dbReference type="EMBL" id="JBHTAS010000001">
    <property type="protein sequence ID" value="MFC7142465.1"/>
    <property type="molecule type" value="Genomic_DNA"/>
</dbReference>
<dbReference type="RefSeq" id="WP_274323531.1">
    <property type="nucleotide sequence ID" value="NZ_CP118158.1"/>
</dbReference>
<dbReference type="Proteomes" id="UP001596432">
    <property type="component" value="Unassembled WGS sequence"/>
</dbReference>
<dbReference type="PANTHER" id="PTHR43711">
    <property type="entry name" value="TWO-COMPONENT HISTIDINE KINASE"/>
    <property type="match status" value="1"/>
</dbReference>
<evidence type="ECO:0000313" key="9">
    <source>
        <dbReference type="Proteomes" id="UP001596432"/>
    </source>
</evidence>
<dbReference type="Pfam" id="PF08448">
    <property type="entry name" value="PAS_4"/>
    <property type="match status" value="1"/>
</dbReference>
<organism evidence="8 9">
    <name type="scientific">Halosimplex aquaticum</name>
    <dbReference type="NCBI Taxonomy" id="3026162"/>
    <lineage>
        <taxon>Archaea</taxon>
        <taxon>Methanobacteriati</taxon>
        <taxon>Methanobacteriota</taxon>
        <taxon>Stenosarchaea group</taxon>
        <taxon>Halobacteria</taxon>
        <taxon>Halobacteriales</taxon>
        <taxon>Haloarculaceae</taxon>
        <taxon>Halosimplex</taxon>
    </lineage>
</organism>
<dbReference type="EC" id="2.7.13.3" evidence="2"/>
<keyword evidence="9" id="KW-1185">Reference proteome</keyword>
<dbReference type="Gene3D" id="2.60.120.200">
    <property type="match status" value="1"/>
</dbReference>
<dbReference type="InterPro" id="IPR035965">
    <property type="entry name" value="PAS-like_dom_sf"/>
</dbReference>
<keyword evidence="3" id="KW-0808">Transferase</keyword>
<evidence type="ECO:0000256" key="5">
    <source>
        <dbReference type="ARBA" id="ARBA00023012"/>
    </source>
</evidence>
<feature type="domain" description="PAC" evidence="7">
    <location>
        <begin position="191"/>
        <end position="244"/>
    </location>
</feature>
<evidence type="ECO:0000259" key="7">
    <source>
        <dbReference type="PROSITE" id="PS50113"/>
    </source>
</evidence>
<keyword evidence="4" id="KW-0418">Kinase</keyword>
<name>A0ABD5YAT2_9EURY</name>
<evidence type="ECO:0000256" key="1">
    <source>
        <dbReference type="ARBA" id="ARBA00000085"/>
    </source>
</evidence>
<dbReference type="InterPro" id="IPR005467">
    <property type="entry name" value="His_kinase_dom"/>
</dbReference>
<dbReference type="CDD" id="cd00075">
    <property type="entry name" value="HATPase"/>
    <property type="match status" value="1"/>
</dbReference>
<reference evidence="8 9" key="1">
    <citation type="journal article" date="2019" name="Int. J. Syst. Evol. Microbiol.">
        <title>The Global Catalogue of Microorganisms (GCM) 10K type strain sequencing project: providing services to taxonomists for standard genome sequencing and annotation.</title>
        <authorList>
            <consortium name="The Broad Institute Genomics Platform"/>
            <consortium name="The Broad Institute Genome Sequencing Center for Infectious Disease"/>
            <person name="Wu L."/>
            <person name="Ma J."/>
        </authorList>
    </citation>
    <scope>NUCLEOTIDE SEQUENCE [LARGE SCALE GENOMIC DNA]</scope>
    <source>
        <strain evidence="8 9">XZYJT29</strain>
    </source>
</reference>
<protein>
    <recommendedName>
        <fullName evidence="2">histidine kinase</fullName>
        <ecNumber evidence="2">2.7.13.3</ecNumber>
    </recommendedName>
</protein>
<evidence type="ECO:0000256" key="3">
    <source>
        <dbReference type="ARBA" id="ARBA00022679"/>
    </source>
</evidence>
<dbReference type="CDD" id="cd00082">
    <property type="entry name" value="HisKA"/>
    <property type="match status" value="1"/>
</dbReference>
<dbReference type="Pfam" id="PF02518">
    <property type="entry name" value="HATPase_c"/>
    <property type="match status" value="1"/>
</dbReference>
<dbReference type="PROSITE" id="PS50109">
    <property type="entry name" value="HIS_KIN"/>
    <property type="match status" value="1"/>
</dbReference>
<dbReference type="InterPro" id="IPR003661">
    <property type="entry name" value="HisK_dim/P_dom"/>
</dbReference>
<evidence type="ECO:0000259" key="6">
    <source>
        <dbReference type="PROSITE" id="PS50109"/>
    </source>
</evidence>
<dbReference type="GeneID" id="78822806"/>
<dbReference type="SMART" id="SM00388">
    <property type="entry name" value="HisKA"/>
    <property type="match status" value="1"/>
</dbReference>
<keyword evidence="8" id="KW-0067">ATP-binding</keyword>
<dbReference type="SUPFAM" id="SSF55874">
    <property type="entry name" value="ATPase domain of HSP90 chaperone/DNA topoisomerase II/histidine kinase"/>
    <property type="match status" value="1"/>
</dbReference>
<dbReference type="InterPro" id="IPR050736">
    <property type="entry name" value="Sensor_HK_Regulatory"/>
</dbReference>
<accession>A0ABD5YAT2</accession>
<dbReference type="PANTHER" id="PTHR43711:SF1">
    <property type="entry name" value="HISTIDINE KINASE 1"/>
    <property type="match status" value="1"/>
</dbReference>
<evidence type="ECO:0000256" key="4">
    <source>
        <dbReference type="ARBA" id="ARBA00022777"/>
    </source>
</evidence>
<evidence type="ECO:0000256" key="2">
    <source>
        <dbReference type="ARBA" id="ARBA00012438"/>
    </source>
</evidence>
<dbReference type="GO" id="GO:0005524">
    <property type="term" value="F:ATP binding"/>
    <property type="evidence" value="ECO:0007669"/>
    <property type="project" value="UniProtKB-KW"/>
</dbReference>
<dbReference type="GO" id="GO:0000160">
    <property type="term" value="P:phosphorelay signal transduction system"/>
    <property type="evidence" value="ECO:0007669"/>
    <property type="project" value="UniProtKB-KW"/>
</dbReference>
<gene>
    <name evidence="8" type="ORF">ACFQMA_21830</name>
</gene>
<dbReference type="AlphaFoldDB" id="A0ABD5YAT2"/>
<sequence>MVASDESEREPLVRAAEACDGADVAVAESFATARDRIDGDESACVAIGDVEEGLIEFLSSIEPDVPILYCPMDGDERTVAAAAAAGAGYVPRVDGLHDRLVNAMTDAVETYQERWVSATESTILDTMLSDLDVALYAKDERARHVKVADIKGGVPPGEQYGKTDREIFGDDHPFDSDETYRDDMRVIETGEPIREKIQHHGEEVPIWLRTTKVPLRDEDGPITGLVGISVDVTELKARIGALERRIERLEHFVSHAHHDLKNPLQVASGFLEIAREQDDDEVALEKIQGALNRMEEMFDDLRQTSQAGTSIDSQAGMVPLTPTVDDVWAAIDTEPATLDVAFPDGAAIRAADSDVRPLFENLLKNAVEHGSTSSRSQTDDAVEHGGEGVTVRVGPLADGFYVADDGPGIPAEERDAVTEQGYTTAESGSGSGLAIVSEIATDNEWDLVVTESESGGARFEFRNVMLVAEHPGPTIAGASHELDEAVDVGAVTTGDRGTYDAEADRWTIESDGTNIWQHDNGFHYVFTRVSGDVRIEGRVRDVERVIDYSKAGFMIRSGTDEDCAYGHVGATAAQGSEVLWRGRPGAGGRSQLLGDDADRFEYYRIDRVGDTVTCSVSRRGKDWYAVDQRPVEFDKQVLVGIAVSSLSPEYPTTAVVEDVTVTSLSEPQTG</sequence>
<dbReference type="SUPFAM" id="SSF47384">
    <property type="entry name" value="Homodimeric domain of signal transducing histidine kinase"/>
    <property type="match status" value="1"/>
</dbReference>
<dbReference type="InterPro" id="IPR000700">
    <property type="entry name" value="PAS-assoc_C"/>
</dbReference>
<dbReference type="SUPFAM" id="SSF55785">
    <property type="entry name" value="PYP-like sensor domain (PAS domain)"/>
    <property type="match status" value="1"/>
</dbReference>
<dbReference type="SMART" id="SM00387">
    <property type="entry name" value="HATPase_c"/>
    <property type="match status" value="1"/>
</dbReference>
<dbReference type="InterPro" id="IPR036097">
    <property type="entry name" value="HisK_dim/P_sf"/>
</dbReference>
<feature type="domain" description="Histidine kinase" evidence="6">
    <location>
        <begin position="255"/>
        <end position="467"/>
    </location>
</feature>
<dbReference type="InterPro" id="IPR003594">
    <property type="entry name" value="HATPase_dom"/>
</dbReference>
<comment type="caution">
    <text evidence="8">The sequence shown here is derived from an EMBL/GenBank/DDBJ whole genome shotgun (WGS) entry which is preliminary data.</text>
</comment>
<dbReference type="Gene3D" id="3.30.565.10">
    <property type="entry name" value="Histidine kinase-like ATPase, C-terminal domain"/>
    <property type="match status" value="1"/>
</dbReference>
<dbReference type="Gene3D" id="1.10.287.130">
    <property type="match status" value="1"/>
</dbReference>
<proteinExistence type="predicted"/>
<dbReference type="GO" id="GO:0004673">
    <property type="term" value="F:protein histidine kinase activity"/>
    <property type="evidence" value="ECO:0007669"/>
    <property type="project" value="UniProtKB-EC"/>
</dbReference>
<dbReference type="InterPro" id="IPR013656">
    <property type="entry name" value="PAS_4"/>
</dbReference>
<evidence type="ECO:0000313" key="8">
    <source>
        <dbReference type="EMBL" id="MFC7142465.1"/>
    </source>
</evidence>
<dbReference type="InterPro" id="IPR036890">
    <property type="entry name" value="HATPase_C_sf"/>
</dbReference>
<dbReference type="PROSITE" id="PS50113">
    <property type="entry name" value="PAC"/>
    <property type="match status" value="1"/>
</dbReference>
<comment type="catalytic activity">
    <reaction evidence="1">
        <text>ATP + protein L-histidine = ADP + protein N-phospho-L-histidine.</text>
        <dbReference type="EC" id="2.7.13.3"/>
    </reaction>
</comment>